<keyword evidence="3" id="KW-1185">Reference proteome</keyword>
<reference evidence="1" key="1">
    <citation type="submission" date="2023-06" db="EMBL/GenBank/DDBJ databases">
        <authorList>
            <person name="Kurt Z."/>
        </authorList>
    </citation>
    <scope>NUCLEOTIDE SEQUENCE</scope>
</reference>
<name>A0AA86NB11_9EUKA</name>
<organism evidence="1">
    <name type="scientific">Hexamita inflata</name>
    <dbReference type="NCBI Taxonomy" id="28002"/>
    <lineage>
        <taxon>Eukaryota</taxon>
        <taxon>Metamonada</taxon>
        <taxon>Diplomonadida</taxon>
        <taxon>Hexamitidae</taxon>
        <taxon>Hexamitinae</taxon>
        <taxon>Hexamita</taxon>
    </lineage>
</organism>
<dbReference type="EMBL" id="CAXDID020000696">
    <property type="protein sequence ID" value="CAL6110816.1"/>
    <property type="molecule type" value="Genomic_DNA"/>
</dbReference>
<reference evidence="2 3" key="2">
    <citation type="submission" date="2024-07" db="EMBL/GenBank/DDBJ databases">
        <authorList>
            <person name="Akdeniz Z."/>
        </authorList>
    </citation>
    <scope>NUCLEOTIDE SEQUENCE [LARGE SCALE GENOMIC DNA]</scope>
</reference>
<evidence type="ECO:0000313" key="1">
    <source>
        <dbReference type="EMBL" id="CAI9916020.1"/>
    </source>
</evidence>
<dbReference type="Proteomes" id="UP001642409">
    <property type="component" value="Unassembled WGS sequence"/>
</dbReference>
<accession>A0AA86NB11</accession>
<comment type="caution">
    <text evidence="1">The sequence shown here is derived from an EMBL/GenBank/DDBJ whole genome shotgun (WGS) entry which is preliminary data.</text>
</comment>
<evidence type="ECO:0000313" key="2">
    <source>
        <dbReference type="EMBL" id="CAL6110816.1"/>
    </source>
</evidence>
<proteinExistence type="predicted"/>
<protein>
    <submittedName>
        <fullName evidence="2">Hypothetical_protein</fullName>
    </submittedName>
</protein>
<gene>
    <name evidence="1" type="ORF">HINF_LOCUS3665</name>
    <name evidence="2" type="ORF">HINF_LOCUS76099</name>
</gene>
<dbReference type="AlphaFoldDB" id="A0AA86NB11"/>
<sequence>MPFVYAVNKKYLEIKWDSTKSTQQSEINKLSESRYDSIEIFGEGHQFDVSNKCLQKTQNITISFCQLNLDQIFKIQHLRLRQCTCVGNFKDILINDLELVDISPLKHQQFASLKVDQLSIIASKTEFTSYIPVISHFESKLNSMDIYSQKVDLSLISGAWKSIRFTDCTCLHYLSVKVENLQFINGCSIRMCQLQGGYSTLSLDLCPQLQHCALDLFSEPYLEFGVKNLILTEFDVNLAQLSGSWSSISFKYCNLQNQANNTITSLTIQDSHPINFANSSISSLCVQYTGANITDIQMNNGCEFEQIKLISSQIDVQFLLKWNKIILTNCVLKIDGETKKIQGPLISEGTKIVEAVRNE</sequence>
<dbReference type="EMBL" id="CATOUU010000088">
    <property type="protein sequence ID" value="CAI9916020.1"/>
    <property type="molecule type" value="Genomic_DNA"/>
</dbReference>
<evidence type="ECO:0000313" key="3">
    <source>
        <dbReference type="Proteomes" id="UP001642409"/>
    </source>
</evidence>